<reference evidence="1 2" key="1">
    <citation type="journal article" date="2024" name="Commun. Biol.">
        <title>Comparative genomic analysis of thermophilic fungi reveals convergent evolutionary adaptations and gene losses.</title>
        <authorList>
            <person name="Steindorff A.S."/>
            <person name="Aguilar-Pontes M.V."/>
            <person name="Robinson A.J."/>
            <person name="Andreopoulos B."/>
            <person name="LaButti K."/>
            <person name="Kuo A."/>
            <person name="Mondo S."/>
            <person name="Riley R."/>
            <person name="Otillar R."/>
            <person name="Haridas S."/>
            <person name="Lipzen A."/>
            <person name="Grimwood J."/>
            <person name="Schmutz J."/>
            <person name="Clum A."/>
            <person name="Reid I.D."/>
            <person name="Moisan M.C."/>
            <person name="Butler G."/>
            <person name="Nguyen T.T.M."/>
            <person name="Dewar K."/>
            <person name="Conant G."/>
            <person name="Drula E."/>
            <person name="Henrissat B."/>
            <person name="Hansel C."/>
            <person name="Singer S."/>
            <person name="Hutchinson M.I."/>
            <person name="de Vries R.P."/>
            <person name="Natvig D.O."/>
            <person name="Powell A.J."/>
            <person name="Tsang A."/>
            <person name="Grigoriev I.V."/>
        </authorList>
    </citation>
    <scope>NUCLEOTIDE SEQUENCE [LARGE SCALE GENOMIC DNA]</scope>
    <source>
        <strain evidence="1 2">CBS 494.80</strain>
    </source>
</reference>
<dbReference type="Proteomes" id="UP001595075">
    <property type="component" value="Unassembled WGS sequence"/>
</dbReference>
<evidence type="ECO:0000313" key="1">
    <source>
        <dbReference type="EMBL" id="KAL2063974.1"/>
    </source>
</evidence>
<accession>A0ABR4C238</accession>
<gene>
    <name evidence="1" type="ORF">VTL71DRAFT_4468</name>
</gene>
<comment type="caution">
    <text evidence="1">The sequence shown here is derived from an EMBL/GenBank/DDBJ whole genome shotgun (WGS) entry which is preliminary data.</text>
</comment>
<evidence type="ECO:0000313" key="2">
    <source>
        <dbReference type="Proteomes" id="UP001595075"/>
    </source>
</evidence>
<keyword evidence="2" id="KW-1185">Reference proteome</keyword>
<organism evidence="1 2">
    <name type="scientific">Oculimacula yallundae</name>
    <dbReference type="NCBI Taxonomy" id="86028"/>
    <lineage>
        <taxon>Eukaryota</taxon>
        <taxon>Fungi</taxon>
        <taxon>Dikarya</taxon>
        <taxon>Ascomycota</taxon>
        <taxon>Pezizomycotina</taxon>
        <taxon>Leotiomycetes</taxon>
        <taxon>Helotiales</taxon>
        <taxon>Ploettnerulaceae</taxon>
        <taxon>Oculimacula</taxon>
    </lineage>
</organism>
<proteinExistence type="predicted"/>
<protein>
    <submittedName>
        <fullName evidence="1">Uncharacterized protein</fullName>
    </submittedName>
</protein>
<sequence length="225" mass="25300">MGIIRSVFKYSAYTGIASGGAFALWIRNSHFVPFDTNDPIFSSKAYKTNNPNRNPATQDICVRRVPLSKIKPQLLEKEGKLVEAFCAGVWSGLGYKYQRSYLEKKYRNSTTTAHQLWDEAELASSTYEVGTEITDHFVVVDKTPSAIVVRCGDSPLKTGNRDSDGLFEMGVEIKKDEGVAEFRLKSVFYKGLGKANGPPMPSHIEFLHRIYTKIWMESAVRNVVF</sequence>
<dbReference type="EMBL" id="JAZHXI010000014">
    <property type="protein sequence ID" value="KAL2063974.1"/>
    <property type="molecule type" value="Genomic_DNA"/>
</dbReference>
<name>A0ABR4C238_9HELO</name>